<gene>
    <name evidence="2" type="ORF">AVDCRST_MAG54-1732</name>
</gene>
<protein>
    <submittedName>
        <fullName evidence="2">Uncharacterized protein</fullName>
    </submittedName>
</protein>
<evidence type="ECO:0000313" key="2">
    <source>
        <dbReference type="EMBL" id="CAA9245531.1"/>
    </source>
</evidence>
<dbReference type="AlphaFoldDB" id="A0A6J4I925"/>
<reference evidence="2" key="1">
    <citation type="submission" date="2020-02" db="EMBL/GenBank/DDBJ databases">
        <authorList>
            <person name="Meier V. D."/>
        </authorList>
    </citation>
    <scope>NUCLEOTIDE SEQUENCE</scope>
    <source>
        <strain evidence="2">AVDCRST_MAG54</strain>
    </source>
</reference>
<sequence length="107" mass="11291">DDREECGKDVVARCRVGAAVDAARRALVVGAGRDRLPDGADRGRRVAAERPRPPGAGAHGPGEGRDLREGRRRRGDDAAEGHGAGRRQRRRPGPPHRGVQPSPAGAL</sequence>
<feature type="non-terminal residue" evidence="2">
    <location>
        <position position="1"/>
    </location>
</feature>
<dbReference type="EMBL" id="CADCTH010000233">
    <property type="protein sequence ID" value="CAA9245531.1"/>
    <property type="molecule type" value="Genomic_DNA"/>
</dbReference>
<feature type="region of interest" description="Disordered" evidence="1">
    <location>
        <begin position="30"/>
        <end position="107"/>
    </location>
</feature>
<feature type="non-terminal residue" evidence="2">
    <location>
        <position position="107"/>
    </location>
</feature>
<name>A0A6J4I925_9PSEU</name>
<feature type="compositionally biased region" description="Basic and acidic residues" evidence="1">
    <location>
        <begin position="62"/>
        <end position="80"/>
    </location>
</feature>
<organism evidence="2">
    <name type="scientific">uncultured Actinomycetospora sp</name>
    <dbReference type="NCBI Taxonomy" id="1135996"/>
    <lineage>
        <taxon>Bacteria</taxon>
        <taxon>Bacillati</taxon>
        <taxon>Actinomycetota</taxon>
        <taxon>Actinomycetes</taxon>
        <taxon>Pseudonocardiales</taxon>
        <taxon>Pseudonocardiaceae</taxon>
        <taxon>Actinomycetospora</taxon>
        <taxon>environmental samples</taxon>
    </lineage>
</organism>
<proteinExistence type="predicted"/>
<feature type="compositionally biased region" description="Basic and acidic residues" evidence="1">
    <location>
        <begin position="32"/>
        <end position="52"/>
    </location>
</feature>
<evidence type="ECO:0000256" key="1">
    <source>
        <dbReference type="SAM" id="MobiDB-lite"/>
    </source>
</evidence>
<feature type="compositionally biased region" description="Basic residues" evidence="1">
    <location>
        <begin position="84"/>
        <end position="94"/>
    </location>
</feature>
<accession>A0A6J4I925</accession>